<dbReference type="Pfam" id="PF12224">
    <property type="entry name" value="Amidoligase_2"/>
    <property type="match status" value="1"/>
</dbReference>
<reference evidence="1 2" key="1">
    <citation type="submission" date="2017-11" db="EMBL/GenBank/DDBJ databases">
        <title>Rhodohalobacter 15182 sp. nov., isolated from a salt lake.</title>
        <authorList>
            <person name="Han S."/>
        </authorList>
    </citation>
    <scope>NUCLEOTIDE SEQUENCE [LARGE SCALE GENOMIC DNA]</scope>
    <source>
        <strain evidence="1 2">15182</strain>
    </source>
</reference>
<protein>
    <submittedName>
        <fullName evidence="1">Amidoligase</fullName>
    </submittedName>
</protein>
<comment type="caution">
    <text evidence="1">The sequence shown here is derived from an EMBL/GenBank/DDBJ whole genome shotgun (WGS) entry which is preliminary data.</text>
</comment>
<dbReference type="OrthoDB" id="5597599at2"/>
<evidence type="ECO:0000313" key="2">
    <source>
        <dbReference type="Proteomes" id="UP000233398"/>
    </source>
</evidence>
<dbReference type="EMBL" id="PISP01000002">
    <property type="protein sequence ID" value="PKD43641.1"/>
    <property type="molecule type" value="Genomic_DNA"/>
</dbReference>
<dbReference type="Proteomes" id="UP000233398">
    <property type="component" value="Unassembled WGS sequence"/>
</dbReference>
<dbReference type="GO" id="GO:0016874">
    <property type="term" value="F:ligase activity"/>
    <property type="evidence" value="ECO:0007669"/>
    <property type="project" value="UniProtKB-KW"/>
</dbReference>
<gene>
    <name evidence="1" type="ORF">CWD77_08730</name>
</gene>
<dbReference type="RefSeq" id="WP_101073183.1">
    <property type="nucleotide sequence ID" value="NZ_PISP01000002.1"/>
</dbReference>
<keyword evidence="2" id="KW-1185">Reference proteome</keyword>
<name>A0A2N0VHH5_9BACT</name>
<sequence length="335" mass="39562">MDDIEFKSPPVRNNPEGEERKVGYEFEFTGVSMETVAHMLQELYGGDVHQISTYEYSITDTSLGTFKLELDAQLLREKKYEEFFQKIGIDLSSYKRKESLEDSLKDMASSVVPFEIITPPIPLSKMGRLTKMVDKLRKHEAKGTGSSFVYAFGLHLNPEVPDYSVSSILNHLKAYILLDNWIRKDSKINLSRRLTPFINEYEENYIQHILNPDYKPDLEQFIRDYFEFGNSRNRPLDLLPLFMYLNKNLTSSLIKDTLTSSRPTYHYRLPNCSLEDENWFLAQEWNRWVLVEKLASDKKSLNQYARAYLKMKRDTLIRFENKWIKLMDRWVKDVQ</sequence>
<dbReference type="AlphaFoldDB" id="A0A2N0VHH5"/>
<accession>A0A2N0VHH5</accession>
<proteinExistence type="predicted"/>
<organism evidence="1 2">
    <name type="scientific">Rhodohalobacter barkolensis</name>
    <dbReference type="NCBI Taxonomy" id="2053187"/>
    <lineage>
        <taxon>Bacteria</taxon>
        <taxon>Pseudomonadati</taxon>
        <taxon>Balneolota</taxon>
        <taxon>Balneolia</taxon>
        <taxon>Balneolales</taxon>
        <taxon>Balneolaceae</taxon>
        <taxon>Rhodohalobacter</taxon>
    </lineage>
</organism>
<keyword evidence="1" id="KW-0436">Ligase</keyword>
<evidence type="ECO:0000313" key="1">
    <source>
        <dbReference type="EMBL" id="PKD43641.1"/>
    </source>
</evidence>
<dbReference type="InterPro" id="IPR022025">
    <property type="entry name" value="Amidoligase_2"/>
</dbReference>